<dbReference type="EMBL" id="SSSM01000004">
    <property type="protein sequence ID" value="THG31095.1"/>
    <property type="molecule type" value="Genomic_DNA"/>
</dbReference>
<protein>
    <submittedName>
        <fullName evidence="3">DUF4129 domain-containing protein</fullName>
    </submittedName>
</protein>
<keyword evidence="5" id="KW-1185">Reference proteome</keyword>
<evidence type="ECO:0000313" key="4">
    <source>
        <dbReference type="EMBL" id="THG32082.1"/>
    </source>
</evidence>
<keyword evidence="1" id="KW-0472">Membrane</keyword>
<dbReference type="AlphaFoldDB" id="A0A4S4FNM3"/>
<comment type="caution">
    <text evidence="3">The sequence shown here is derived from an EMBL/GenBank/DDBJ whole genome shotgun (WGS) entry which is preliminary data.</text>
</comment>
<keyword evidence="1" id="KW-1133">Transmembrane helix</keyword>
<evidence type="ECO:0000313" key="3">
    <source>
        <dbReference type="EMBL" id="THG31095.1"/>
    </source>
</evidence>
<reference evidence="3 5" key="1">
    <citation type="submission" date="2019-04" db="EMBL/GenBank/DDBJ databases">
        <authorList>
            <person name="Jiang L."/>
        </authorList>
    </citation>
    <scope>NUCLEOTIDE SEQUENCE [LARGE SCALE GENOMIC DNA]</scope>
    <source>
        <strain evidence="3 5">YIM 131853</strain>
    </source>
</reference>
<feature type="domain" description="Protein-glutamine gamma-glutamyltransferase-like C-terminal" evidence="2">
    <location>
        <begin position="129"/>
        <end position="199"/>
    </location>
</feature>
<dbReference type="Pfam" id="PF13559">
    <property type="entry name" value="DUF4129"/>
    <property type="match status" value="1"/>
</dbReference>
<sequence>MIAPVAVPLEPDGDQGRQWLTDELSKQVYQAAKPTPFDLAAQAISDWFNSLLRSAGQAQGAIGLVLVVILITGIIVAAFFIFGRPRLSRRSGVAAELFGEDDARGSAELRRSAEQAAAAGDFTLALEELYRAIARGLAERTIVEVSPGTTARGFARRAGIAFPAEAARLASSAEDFDDVRYLGRTGTREQYERLLDLDRTLSTARPSALEAAR</sequence>
<keyword evidence="1" id="KW-0812">Transmembrane</keyword>
<evidence type="ECO:0000256" key="1">
    <source>
        <dbReference type="SAM" id="Phobius"/>
    </source>
</evidence>
<evidence type="ECO:0000313" key="5">
    <source>
        <dbReference type="Proteomes" id="UP000309133"/>
    </source>
</evidence>
<proteinExistence type="predicted"/>
<evidence type="ECO:0000259" key="2">
    <source>
        <dbReference type="Pfam" id="PF13559"/>
    </source>
</evidence>
<feature type="transmembrane region" description="Helical" evidence="1">
    <location>
        <begin position="61"/>
        <end position="82"/>
    </location>
</feature>
<organism evidence="3 5">
    <name type="scientific">Naasia lichenicola</name>
    <dbReference type="NCBI Taxonomy" id="2565933"/>
    <lineage>
        <taxon>Bacteria</taxon>
        <taxon>Bacillati</taxon>
        <taxon>Actinomycetota</taxon>
        <taxon>Actinomycetes</taxon>
        <taxon>Micrococcales</taxon>
        <taxon>Microbacteriaceae</taxon>
        <taxon>Naasia</taxon>
    </lineage>
</organism>
<accession>A0A4S4FNM3</accession>
<dbReference type="EMBL" id="SSSM01000003">
    <property type="protein sequence ID" value="THG32082.1"/>
    <property type="molecule type" value="Genomic_DNA"/>
</dbReference>
<dbReference type="Proteomes" id="UP000309133">
    <property type="component" value="Unassembled WGS sequence"/>
</dbReference>
<gene>
    <name evidence="4" type="ORF">E6C64_07880</name>
    <name evidence="3" type="ORF">E6C64_08735</name>
</gene>
<dbReference type="InterPro" id="IPR025403">
    <property type="entry name" value="TgpA-like_C"/>
</dbReference>
<dbReference type="OrthoDB" id="3389322at2"/>
<name>A0A4S4FNM3_9MICO</name>